<dbReference type="EMBL" id="CYRY02004114">
    <property type="protein sequence ID" value="VCW68634.1"/>
    <property type="molecule type" value="Genomic_DNA"/>
</dbReference>
<accession>A0A9X9LI37</accession>
<dbReference type="Proteomes" id="UP000269945">
    <property type="component" value="Unassembled WGS sequence"/>
</dbReference>
<organism evidence="1 2">
    <name type="scientific">Gulo gulo</name>
    <name type="common">Wolverine</name>
    <name type="synonym">Gluton</name>
    <dbReference type="NCBI Taxonomy" id="48420"/>
    <lineage>
        <taxon>Eukaryota</taxon>
        <taxon>Metazoa</taxon>
        <taxon>Chordata</taxon>
        <taxon>Craniata</taxon>
        <taxon>Vertebrata</taxon>
        <taxon>Euteleostomi</taxon>
        <taxon>Mammalia</taxon>
        <taxon>Eutheria</taxon>
        <taxon>Laurasiatheria</taxon>
        <taxon>Carnivora</taxon>
        <taxon>Caniformia</taxon>
        <taxon>Musteloidea</taxon>
        <taxon>Mustelidae</taxon>
        <taxon>Guloninae</taxon>
        <taxon>Gulo</taxon>
    </lineage>
</organism>
<keyword evidence="2" id="KW-1185">Reference proteome</keyword>
<protein>
    <submittedName>
        <fullName evidence="1">Uncharacterized protein</fullName>
    </submittedName>
</protein>
<dbReference type="AlphaFoldDB" id="A0A9X9LI37"/>
<comment type="caution">
    <text evidence="1">The sequence shown here is derived from an EMBL/GenBank/DDBJ whole genome shotgun (WGS) entry which is preliminary data.</text>
</comment>
<evidence type="ECO:0000313" key="2">
    <source>
        <dbReference type="Proteomes" id="UP000269945"/>
    </source>
</evidence>
<sequence>MPAGRGAQNLQINEFDAISAVLKKNHKNETKQNSGR</sequence>
<name>A0A9X9LI37_GULGU</name>
<proteinExistence type="predicted"/>
<gene>
    <name evidence="1" type="ORF">BN2614_LOCUS1</name>
</gene>
<evidence type="ECO:0000313" key="1">
    <source>
        <dbReference type="EMBL" id="VCW68634.1"/>
    </source>
</evidence>
<reference evidence="1 2" key="1">
    <citation type="submission" date="2018-10" db="EMBL/GenBank/DDBJ databases">
        <authorList>
            <person name="Ekblom R."/>
            <person name="Jareborg N."/>
        </authorList>
    </citation>
    <scope>NUCLEOTIDE SEQUENCE [LARGE SCALE GENOMIC DNA]</scope>
    <source>
        <tissue evidence="1">Muscle</tissue>
    </source>
</reference>